<feature type="region of interest" description="Disordered" evidence="1">
    <location>
        <begin position="48"/>
        <end position="76"/>
    </location>
</feature>
<sequence>DKALQDQNNLLSRKIKEKAKELAETTPYQPQNHNTTNTFSLDLEQPLNSLNTSETYEKEGEVEGNRRRNQSSNNPVITAPWMLQYMHGQHGAEM</sequence>
<evidence type="ECO:0000313" key="3">
    <source>
        <dbReference type="Proteomes" id="UP001190926"/>
    </source>
</evidence>
<keyword evidence="3" id="KW-1185">Reference proteome</keyword>
<feature type="compositionally biased region" description="Basic and acidic residues" evidence="1">
    <location>
        <begin position="55"/>
        <end position="66"/>
    </location>
</feature>
<evidence type="ECO:0000313" key="2">
    <source>
        <dbReference type="EMBL" id="KAH6820676.1"/>
    </source>
</evidence>
<comment type="caution">
    <text evidence="2">The sequence shown here is derived from an EMBL/GenBank/DDBJ whole genome shotgun (WGS) entry which is preliminary data.</text>
</comment>
<reference evidence="2 3" key="1">
    <citation type="journal article" date="2021" name="Nat. Commun.">
        <title>Incipient diploidization of the medicinal plant Perilla within 10,000 years.</title>
        <authorList>
            <person name="Zhang Y."/>
            <person name="Shen Q."/>
            <person name="Leng L."/>
            <person name="Zhang D."/>
            <person name="Chen S."/>
            <person name="Shi Y."/>
            <person name="Ning Z."/>
            <person name="Chen S."/>
        </authorList>
    </citation>
    <scope>NUCLEOTIDE SEQUENCE [LARGE SCALE GENOMIC DNA]</scope>
    <source>
        <strain evidence="3">cv. PC099</strain>
    </source>
</reference>
<proteinExistence type="predicted"/>
<dbReference type="AlphaFoldDB" id="A0AAD4NZG6"/>
<feature type="non-terminal residue" evidence="2">
    <location>
        <position position="1"/>
    </location>
</feature>
<feature type="compositionally biased region" description="Polar residues" evidence="1">
    <location>
        <begin position="26"/>
        <end position="39"/>
    </location>
</feature>
<evidence type="ECO:0000256" key="1">
    <source>
        <dbReference type="SAM" id="MobiDB-lite"/>
    </source>
</evidence>
<organism evidence="2 3">
    <name type="scientific">Perilla frutescens var. hirtella</name>
    <name type="common">Perilla citriodora</name>
    <name type="synonym">Perilla setoyensis</name>
    <dbReference type="NCBI Taxonomy" id="608512"/>
    <lineage>
        <taxon>Eukaryota</taxon>
        <taxon>Viridiplantae</taxon>
        <taxon>Streptophyta</taxon>
        <taxon>Embryophyta</taxon>
        <taxon>Tracheophyta</taxon>
        <taxon>Spermatophyta</taxon>
        <taxon>Magnoliopsida</taxon>
        <taxon>eudicotyledons</taxon>
        <taxon>Gunneridae</taxon>
        <taxon>Pentapetalae</taxon>
        <taxon>asterids</taxon>
        <taxon>lamiids</taxon>
        <taxon>Lamiales</taxon>
        <taxon>Lamiaceae</taxon>
        <taxon>Nepetoideae</taxon>
        <taxon>Elsholtzieae</taxon>
        <taxon>Perilla</taxon>
    </lineage>
</organism>
<dbReference type="Proteomes" id="UP001190926">
    <property type="component" value="Unassembled WGS sequence"/>
</dbReference>
<name>A0AAD4NZG6_PERFH</name>
<dbReference type="EMBL" id="SDAM02003295">
    <property type="protein sequence ID" value="KAH6820676.1"/>
    <property type="molecule type" value="Genomic_DNA"/>
</dbReference>
<protein>
    <submittedName>
        <fullName evidence="2">Uncharacterized protein</fullName>
    </submittedName>
</protein>
<feature type="region of interest" description="Disordered" evidence="1">
    <location>
        <begin position="20"/>
        <end position="39"/>
    </location>
</feature>
<gene>
    <name evidence="2" type="ORF">C2S53_003371</name>
</gene>
<accession>A0AAD4NZG6</accession>